<dbReference type="Gene3D" id="3.40.630.30">
    <property type="match status" value="1"/>
</dbReference>
<dbReference type="Pfam" id="PF13302">
    <property type="entry name" value="Acetyltransf_3"/>
    <property type="match status" value="1"/>
</dbReference>
<dbReference type="InterPro" id="IPR000182">
    <property type="entry name" value="GNAT_dom"/>
</dbReference>
<dbReference type="RefSeq" id="WP_198578202.1">
    <property type="nucleotide sequence ID" value="NZ_JADWOX010000020.1"/>
</dbReference>
<dbReference type="SUPFAM" id="SSF55729">
    <property type="entry name" value="Acyl-CoA N-acyltransferases (Nat)"/>
    <property type="match status" value="1"/>
</dbReference>
<evidence type="ECO:0000313" key="3">
    <source>
        <dbReference type="Proteomes" id="UP000639859"/>
    </source>
</evidence>
<evidence type="ECO:0000313" key="2">
    <source>
        <dbReference type="EMBL" id="MBI1686310.1"/>
    </source>
</evidence>
<dbReference type="PANTHER" id="PTHR43792">
    <property type="entry name" value="GNAT FAMILY, PUTATIVE (AFU_ORTHOLOGUE AFUA_3G00765)-RELATED-RELATED"/>
    <property type="match status" value="1"/>
</dbReference>
<name>A0ABS0T5E8_9CAUL</name>
<dbReference type="PANTHER" id="PTHR43792:SF1">
    <property type="entry name" value="N-ACETYLTRANSFERASE DOMAIN-CONTAINING PROTEIN"/>
    <property type="match status" value="1"/>
</dbReference>
<organism evidence="2 3">
    <name type="scientific">Caulobacter hibisci</name>
    <dbReference type="NCBI Taxonomy" id="2035993"/>
    <lineage>
        <taxon>Bacteria</taxon>
        <taxon>Pseudomonadati</taxon>
        <taxon>Pseudomonadota</taxon>
        <taxon>Alphaproteobacteria</taxon>
        <taxon>Caulobacterales</taxon>
        <taxon>Caulobacteraceae</taxon>
        <taxon>Caulobacter</taxon>
    </lineage>
</organism>
<evidence type="ECO:0000259" key="1">
    <source>
        <dbReference type="PROSITE" id="PS51186"/>
    </source>
</evidence>
<proteinExistence type="predicted"/>
<dbReference type="PROSITE" id="PS51186">
    <property type="entry name" value="GNAT"/>
    <property type="match status" value="1"/>
</dbReference>
<gene>
    <name evidence="2" type="ORF">I4Q42_21790</name>
</gene>
<feature type="domain" description="N-acetyltransferase" evidence="1">
    <location>
        <begin position="14"/>
        <end position="175"/>
    </location>
</feature>
<comment type="caution">
    <text evidence="2">The sequence shown here is derived from an EMBL/GenBank/DDBJ whole genome shotgun (WGS) entry which is preliminary data.</text>
</comment>
<accession>A0ABS0T5E8</accession>
<dbReference type="InterPro" id="IPR016181">
    <property type="entry name" value="Acyl_CoA_acyltransferase"/>
</dbReference>
<keyword evidence="3" id="KW-1185">Reference proteome</keyword>
<reference evidence="2 3" key="1">
    <citation type="submission" date="2020-11" db="EMBL/GenBank/DDBJ databases">
        <title>genome sequence of strain KACC 18849.</title>
        <authorList>
            <person name="Gao J."/>
            <person name="Zhang X."/>
        </authorList>
    </citation>
    <scope>NUCLEOTIDE SEQUENCE [LARGE SCALE GENOMIC DNA]</scope>
    <source>
        <strain evidence="2 3">KACC 18849</strain>
    </source>
</reference>
<dbReference type="InterPro" id="IPR051531">
    <property type="entry name" value="N-acetyltransferase"/>
</dbReference>
<sequence length="179" mass="19525">MAIAPGPTLETARLILRPTAAEDLDGWAQLMGDAEAAQYIGGYQSRETAWRGMASMAGSWAINGFGMFSLIDKETGAWLGRIGPWRPEGWPGTEVGWGLLRSAWGKGYAVEAAAASIDWAFDHLGWDEVIHCIHPENAPSQQVAIRLGSRNRGPKPLPAPYADVPNEIWAQTKAEWKAR</sequence>
<dbReference type="Proteomes" id="UP000639859">
    <property type="component" value="Unassembled WGS sequence"/>
</dbReference>
<dbReference type="EMBL" id="JADWOX010000020">
    <property type="protein sequence ID" value="MBI1686310.1"/>
    <property type="molecule type" value="Genomic_DNA"/>
</dbReference>
<protein>
    <submittedName>
        <fullName evidence="2">GNAT family N-acetyltransferase</fullName>
    </submittedName>
</protein>